<dbReference type="AlphaFoldDB" id="A0AAN6F4H5"/>
<organism evidence="1 2">
    <name type="scientific">Friedmanniomyces endolithicus</name>
    <dbReference type="NCBI Taxonomy" id="329885"/>
    <lineage>
        <taxon>Eukaryota</taxon>
        <taxon>Fungi</taxon>
        <taxon>Dikarya</taxon>
        <taxon>Ascomycota</taxon>
        <taxon>Pezizomycotina</taxon>
        <taxon>Dothideomycetes</taxon>
        <taxon>Dothideomycetidae</taxon>
        <taxon>Mycosphaerellales</taxon>
        <taxon>Teratosphaeriaceae</taxon>
        <taxon>Friedmanniomyces</taxon>
    </lineage>
</organism>
<dbReference type="Proteomes" id="UP001168146">
    <property type="component" value="Unassembled WGS sequence"/>
</dbReference>
<protein>
    <submittedName>
        <fullName evidence="1">Uncharacterized protein</fullName>
    </submittedName>
</protein>
<sequence>MVLDPDQSLNTLVGLTNRLLLRHRRHGARLLFVLDRDAIHDRDERQHVTVTIQKAVPGVSSIFHTFRVDATLSRLTGPGDLQSKLFLVRLHSLTTDCLPDPLIHLTGTEKALSTLRSASVRSFDYLTEKDVKLLREIAAPTPIRQYYPLNERVMQSVGWSTKAQHAGFRTRVESILDQARRASIIYPGSTLKLPDLPRSNTGLIHRDSIRYAMLRVSGFGAEDFTIACDYPYKASDQHQASERCINASIMSSFVYQDKQDIHWNLPSDVPVSLREALATSSAIPGTFTSYPEMQYDSTLLRSPIQPQYSLPGWGKDGSEGGAADSCDLDPEFHKQCGVPDDTTKEERKGSYEKRRRKAFRNATAPILKAVVDHLAEQWPCEVPTVASVSSVYRVSVYLDLNEVIYKVDAMFKAWYNNLQFFHYLQRIGPIISAQPVIQIEVSTPQLNSPSAILSTPIRFVKETIYSQLVLRKNVASSNDRLRTLVDRLEASAAVSKYEKAYVNGLRDSSSAL</sequence>
<dbReference type="EMBL" id="JASUXU010000134">
    <property type="protein sequence ID" value="KAK0304127.1"/>
    <property type="molecule type" value="Genomic_DNA"/>
</dbReference>
<evidence type="ECO:0000313" key="2">
    <source>
        <dbReference type="Proteomes" id="UP001168146"/>
    </source>
</evidence>
<proteinExistence type="predicted"/>
<accession>A0AAN6F4H5</accession>
<reference evidence="1" key="1">
    <citation type="submission" date="2021-12" db="EMBL/GenBank/DDBJ databases">
        <title>Black yeast isolated from Biological Soil Crust.</title>
        <authorList>
            <person name="Kurbessoian T."/>
        </authorList>
    </citation>
    <scope>NUCLEOTIDE SEQUENCE</scope>
    <source>
        <strain evidence="1">CCFEE 5208</strain>
    </source>
</reference>
<name>A0AAN6F4H5_9PEZI</name>
<comment type="caution">
    <text evidence="1">The sequence shown here is derived from an EMBL/GenBank/DDBJ whole genome shotgun (WGS) entry which is preliminary data.</text>
</comment>
<evidence type="ECO:0000313" key="1">
    <source>
        <dbReference type="EMBL" id="KAK0304127.1"/>
    </source>
</evidence>
<gene>
    <name evidence="1" type="ORF">LTR82_017302</name>
</gene>